<proteinExistence type="predicted"/>
<dbReference type="AlphaFoldDB" id="A0A9W4T3M8"/>
<name>A0A9W4T3M8_9GLOM</name>
<dbReference type="Proteomes" id="UP001153678">
    <property type="component" value="Unassembled WGS sequence"/>
</dbReference>
<gene>
    <name evidence="1" type="ORF">FWILDA_LOCUS15210</name>
</gene>
<organism evidence="1 2">
    <name type="scientific">Funneliformis geosporum</name>
    <dbReference type="NCBI Taxonomy" id="1117311"/>
    <lineage>
        <taxon>Eukaryota</taxon>
        <taxon>Fungi</taxon>
        <taxon>Fungi incertae sedis</taxon>
        <taxon>Mucoromycota</taxon>
        <taxon>Glomeromycotina</taxon>
        <taxon>Glomeromycetes</taxon>
        <taxon>Glomerales</taxon>
        <taxon>Glomeraceae</taxon>
        <taxon>Funneliformis</taxon>
    </lineage>
</organism>
<reference evidence="1" key="1">
    <citation type="submission" date="2022-08" db="EMBL/GenBank/DDBJ databases">
        <authorList>
            <person name="Kallberg Y."/>
            <person name="Tangrot J."/>
            <person name="Rosling A."/>
        </authorList>
    </citation>
    <scope>NUCLEOTIDE SEQUENCE</scope>
    <source>
        <strain evidence="1">Wild A</strain>
    </source>
</reference>
<sequence>GFSEEVLPTGYHTSYSQNQDTFVIEINIQICLQMERFYPDRWAF</sequence>
<protein>
    <submittedName>
        <fullName evidence="1">19643_t:CDS:1</fullName>
    </submittedName>
</protein>
<feature type="non-terminal residue" evidence="1">
    <location>
        <position position="1"/>
    </location>
</feature>
<dbReference type="EMBL" id="CAMKVN010007645">
    <property type="protein sequence ID" value="CAI2191715.1"/>
    <property type="molecule type" value="Genomic_DNA"/>
</dbReference>
<accession>A0A9W4T3M8</accession>
<evidence type="ECO:0000313" key="1">
    <source>
        <dbReference type="EMBL" id="CAI2191715.1"/>
    </source>
</evidence>
<evidence type="ECO:0000313" key="2">
    <source>
        <dbReference type="Proteomes" id="UP001153678"/>
    </source>
</evidence>
<keyword evidence="2" id="KW-1185">Reference proteome</keyword>
<comment type="caution">
    <text evidence="1">The sequence shown here is derived from an EMBL/GenBank/DDBJ whole genome shotgun (WGS) entry which is preliminary data.</text>
</comment>